<dbReference type="Gramene" id="PRQ37028">
    <property type="protein sequence ID" value="PRQ37028"/>
    <property type="gene ID" value="RchiOBHm_Chr4g0398081"/>
</dbReference>
<protein>
    <submittedName>
        <fullName evidence="1">Putative ribonuclease H-like domain-containing protein</fullName>
    </submittedName>
</protein>
<dbReference type="OMA" id="FASTINY"/>
<accession>A0A2P6QS82</accession>
<dbReference type="InterPro" id="IPR052929">
    <property type="entry name" value="RNase_H-like_EbsB-rel"/>
</dbReference>
<proteinExistence type="predicted"/>
<dbReference type="PANTHER" id="PTHR47074">
    <property type="entry name" value="BNAC02G40300D PROTEIN"/>
    <property type="match status" value="1"/>
</dbReference>
<dbReference type="AlphaFoldDB" id="A0A2P6QS82"/>
<comment type="caution">
    <text evidence="1">The sequence shown here is derived from an EMBL/GenBank/DDBJ whole genome shotgun (WGS) entry which is preliminary data.</text>
</comment>
<dbReference type="Proteomes" id="UP000238479">
    <property type="component" value="Chromosome 4"/>
</dbReference>
<sequence length="287" mass="32860">MLFLCKWVERVWFASTINYKPNIQTLTSFDRWITGLKYSNAFTTEQLNWILTQMAFLCWHIWKARCGALYEHKGEALPDPGLVASSASAAALEFLHVNKKGNQNHDETYMTARIRDQKWVPPQSDFIKLNVNGSWIKSSGEGGVGVVARNASGQLVGGVEKQTRPSKLNFRQFQKRFLWHLGKGGTKWKLNQTRETLNAIKGKKNSSWEVYPILRQIRQKEALLSQIRWCWVHREVNQAADCLASLARRRLCAEAWVNRPPSSLVFILSKDGLPCLPNVEIDMPMTE</sequence>
<reference evidence="1 2" key="1">
    <citation type="journal article" date="2018" name="Nat. Genet.">
        <title>The Rosa genome provides new insights in the design of modern roses.</title>
        <authorList>
            <person name="Bendahmane M."/>
        </authorList>
    </citation>
    <scope>NUCLEOTIDE SEQUENCE [LARGE SCALE GENOMIC DNA]</scope>
    <source>
        <strain evidence="2">cv. Old Blush</strain>
    </source>
</reference>
<evidence type="ECO:0000313" key="1">
    <source>
        <dbReference type="EMBL" id="PRQ37028.1"/>
    </source>
</evidence>
<keyword evidence="2" id="KW-1185">Reference proteome</keyword>
<dbReference type="SUPFAM" id="SSF53098">
    <property type="entry name" value="Ribonuclease H-like"/>
    <property type="match status" value="1"/>
</dbReference>
<dbReference type="EMBL" id="PDCK01000042">
    <property type="protein sequence ID" value="PRQ37028.1"/>
    <property type="molecule type" value="Genomic_DNA"/>
</dbReference>
<evidence type="ECO:0000313" key="2">
    <source>
        <dbReference type="Proteomes" id="UP000238479"/>
    </source>
</evidence>
<name>A0A2P6QS82_ROSCH</name>
<gene>
    <name evidence="1" type="ORF">RchiOBHm_Chr4g0398081</name>
</gene>
<dbReference type="PANTHER" id="PTHR47074:SF73">
    <property type="entry name" value="OS04G0448401 PROTEIN"/>
    <property type="match status" value="1"/>
</dbReference>
<organism evidence="1 2">
    <name type="scientific">Rosa chinensis</name>
    <name type="common">China rose</name>
    <dbReference type="NCBI Taxonomy" id="74649"/>
    <lineage>
        <taxon>Eukaryota</taxon>
        <taxon>Viridiplantae</taxon>
        <taxon>Streptophyta</taxon>
        <taxon>Embryophyta</taxon>
        <taxon>Tracheophyta</taxon>
        <taxon>Spermatophyta</taxon>
        <taxon>Magnoliopsida</taxon>
        <taxon>eudicotyledons</taxon>
        <taxon>Gunneridae</taxon>
        <taxon>Pentapetalae</taxon>
        <taxon>rosids</taxon>
        <taxon>fabids</taxon>
        <taxon>Rosales</taxon>
        <taxon>Rosaceae</taxon>
        <taxon>Rosoideae</taxon>
        <taxon>Rosoideae incertae sedis</taxon>
        <taxon>Rosa</taxon>
    </lineage>
</organism>
<dbReference type="InterPro" id="IPR012337">
    <property type="entry name" value="RNaseH-like_sf"/>
</dbReference>